<name>A0A395HDA1_9EURO</name>
<evidence type="ECO:0000256" key="1">
    <source>
        <dbReference type="SAM" id="MobiDB-lite"/>
    </source>
</evidence>
<dbReference type="EMBL" id="KZ824420">
    <property type="protein sequence ID" value="RAL05710.1"/>
    <property type="molecule type" value="Genomic_DNA"/>
</dbReference>
<reference evidence="2 3" key="1">
    <citation type="submission" date="2018-02" db="EMBL/GenBank/DDBJ databases">
        <title>The genomes of Aspergillus section Nigri reveals drivers in fungal speciation.</title>
        <authorList>
            <consortium name="DOE Joint Genome Institute"/>
            <person name="Vesth T.C."/>
            <person name="Nybo J."/>
            <person name="Theobald S."/>
            <person name="Brandl J."/>
            <person name="Frisvad J.C."/>
            <person name="Nielsen K.F."/>
            <person name="Lyhne E.K."/>
            <person name="Kogle M.E."/>
            <person name="Kuo A."/>
            <person name="Riley R."/>
            <person name="Clum A."/>
            <person name="Nolan M."/>
            <person name="Lipzen A."/>
            <person name="Salamov A."/>
            <person name="Henrissat B."/>
            <person name="Wiebenga A."/>
            <person name="De vries R.P."/>
            <person name="Grigoriev I.V."/>
            <person name="Mortensen U.H."/>
            <person name="Andersen M.R."/>
            <person name="Baker S.E."/>
        </authorList>
    </citation>
    <scope>NUCLEOTIDE SEQUENCE [LARGE SCALE GENOMIC DNA]</scope>
    <source>
        <strain evidence="2 3">CBS 121593</strain>
    </source>
</reference>
<protein>
    <submittedName>
        <fullName evidence="2">Uncharacterized protein</fullName>
    </submittedName>
</protein>
<accession>A0A395HDA1</accession>
<dbReference type="GeneID" id="37229651"/>
<feature type="region of interest" description="Disordered" evidence="1">
    <location>
        <begin position="1"/>
        <end position="34"/>
    </location>
</feature>
<proteinExistence type="predicted"/>
<gene>
    <name evidence="2" type="ORF">BO80DRAFT_78983</name>
</gene>
<dbReference type="VEuPathDB" id="FungiDB:BO80DRAFT_78983"/>
<keyword evidence="3" id="KW-1185">Reference proteome</keyword>
<dbReference type="AlphaFoldDB" id="A0A395HDA1"/>
<sequence>MPDESAPNAGGPASSLYEPPTESGPSTTLRNPWRPSRRLPVLLSPVSGVAATLRLSNQSIRASLDETQSWCLWSFTPLGWCQQTTSLPPWSVVQGGKSRVKSMFSGSALFEDPVTSTIVVTSNCSEPCGCSARIGRRSVCPLTYATRSGRWPRDQLGQTAISRGCNSATSSRQCRIFVTGSGGRTKEAAFDLLPGDYQCPVPATIRGDWQESHIRWMHDARVQPTMEISN</sequence>
<evidence type="ECO:0000313" key="3">
    <source>
        <dbReference type="Proteomes" id="UP000249402"/>
    </source>
</evidence>
<evidence type="ECO:0000313" key="2">
    <source>
        <dbReference type="EMBL" id="RAL05710.1"/>
    </source>
</evidence>
<dbReference type="RefSeq" id="XP_025580037.1">
    <property type="nucleotide sequence ID" value="XM_025724786.1"/>
</dbReference>
<dbReference type="Proteomes" id="UP000249402">
    <property type="component" value="Unassembled WGS sequence"/>
</dbReference>
<organism evidence="2 3">
    <name type="scientific">Aspergillus ibericus CBS 121593</name>
    <dbReference type="NCBI Taxonomy" id="1448316"/>
    <lineage>
        <taxon>Eukaryota</taxon>
        <taxon>Fungi</taxon>
        <taxon>Dikarya</taxon>
        <taxon>Ascomycota</taxon>
        <taxon>Pezizomycotina</taxon>
        <taxon>Eurotiomycetes</taxon>
        <taxon>Eurotiomycetidae</taxon>
        <taxon>Eurotiales</taxon>
        <taxon>Aspergillaceae</taxon>
        <taxon>Aspergillus</taxon>
        <taxon>Aspergillus subgen. Circumdati</taxon>
    </lineage>
</organism>